<feature type="chain" id="PRO_5043010656" description="Mid2 domain-containing protein" evidence="3">
    <location>
        <begin position="28"/>
        <end position="507"/>
    </location>
</feature>
<dbReference type="Proteomes" id="UP001303373">
    <property type="component" value="Chromosome 3"/>
</dbReference>
<keyword evidence="3" id="KW-0732">Signal</keyword>
<proteinExistence type="predicted"/>
<feature type="compositionally biased region" description="Basic and acidic residues" evidence="1">
    <location>
        <begin position="496"/>
        <end position="507"/>
    </location>
</feature>
<organism evidence="4 5">
    <name type="scientific">Acrodontium crateriforme</name>
    <dbReference type="NCBI Taxonomy" id="150365"/>
    <lineage>
        <taxon>Eukaryota</taxon>
        <taxon>Fungi</taxon>
        <taxon>Dikarya</taxon>
        <taxon>Ascomycota</taxon>
        <taxon>Pezizomycotina</taxon>
        <taxon>Dothideomycetes</taxon>
        <taxon>Dothideomycetidae</taxon>
        <taxon>Mycosphaerellales</taxon>
        <taxon>Teratosphaeriaceae</taxon>
        <taxon>Acrodontium</taxon>
    </lineage>
</organism>
<feature type="transmembrane region" description="Helical" evidence="2">
    <location>
        <begin position="248"/>
        <end position="271"/>
    </location>
</feature>
<evidence type="ECO:0000256" key="1">
    <source>
        <dbReference type="SAM" id="MobiDB-lite"/>
    </source>
</evidence>
<feature type="compositionally biased region" description="Low complexity" evidence="1">
    <location>
        <begin position="151"/>
        <end position="171"/>
    </location>
</feature>
<dbReference type="AlphaFoldDB" id="A0AAQ3M224"/>
<feature type="signal peptide" evidence="3">
    <location>
        <begin position="1"/>
        <end position="27"/>
    </location>
</feature>
<protein>
    <recommendedName>
        <fullName evidence="6">Mid2 domain-containing protein</fullName>
    </recommendedName>
</protein>
<keyword evidence="5" id="KW-1185">Reference proteome</keyword>
<dbReference type="EMBL" id="CP138582">
    <property type="protein sequence ID" value="WPG99541.1"/>
    <property type="molecule type" value="Genomic_DNA"/>
</dbReference>
<evidence type="ECO:0000313" key="4">
    <source>
        <dbReference type="EMBL" id="WPG99541.1"/>
    </source>
</evidence>
<evidence type="ECO:0000256" key="2">
    <source>
        <dbReference type="SAM" id="Phobius"/>
    </source>
</evidence>
<feature type="compositionally biased region" description="Low complexity" evidence="1">
    <location>
        <begin position="467"/>
        <end position="483"/>
    </location>
</feature>
<evidence type="ECO:0000313" key="5">
    <source>
        <dbReference type="Proteomes" id="UP001303373"/>
    </source>
</evidence>
<name>A0AAQ3M224_9PEZI</name>
<feature type="region of interest" description="Disordered" evidence="1">
    <location>
        <begin position="398"/>
        <end position="507"/>
    </location>
</feature>
<keyword evidence="2" id="KW-1133">Transmembrane helix</keyword>
<evidence type="ECO:0008006" key="6">
    <source>
        <dbReference type="Google" id="ProtNLM"/>
    </source>
</evidence>
<feature type="region of interest" description="Disordered" evidence="1">
    <location>
        <begin position="297"/>
        <end position="329"/>
    </location>
</feature>
<feature type="region of interest" description="Disordered" evidence="1">
    <location>
        <begin position="151"/>
        <end position="208"/>
    </location>
</feature>
<feature type="compositionally biased region" description="Low complexity" evidence="1">
    <location>
        <begin position="179"/>
        <end position="207"/>
    </location>
</feature>
<keyword evidence="2" id="KW-0812">Transmembrane</keyword>
<reference evidence="4 5" key="1">
    <citation type="submission" date="2023-11" db="EMBL/GenBank/DDBJ databases">
        <title>An acidophilic fungus is an integral part of prey digestion in a carnivorous sundew plant.</title>
        <authorList>
            <person name="Tsai I.J."/>
        </authorList>
    </citation>
    <scope>NUCLEOTIDE SEQUENCE [LARGE SCALE GENOMIC DNA]</scope>
    <source>
        <strain evidence="4">169a</strain>
    </source>
</reference>
<sequence length="507" mass="52644">MASFTRSFVAFFLLATIFHFNPNTAHAQNCYYPNGDLSTEGDAACSSDGGFCCPLNWACLSNGLCYLENEDYYGRYTCTDQSWQSNSCSQICTQGDTASGNEAILQCTDGSWCCDGDRSFNCCSTADTEYFSLPQGSQIAFISSVPSPTSVVQTQSTSSTSTTSTSSTTSTIDDATLPTTQSSSFTTISSSTEQYTTTTQQSTSTNSDGSMVTVTIVSTALVTPSATTAVNPITSTISKKFSHKNTGLIIGLAVGIPIALISLAIVCILVWRNFRRSQNPSTLSPDNSMTKYHDPNFATSYGHFPPDGRASELDSHPVAPTRSKSGRASELLGSSVFTASPPFSPMTKKSSQRVSAISAEVETVHGLGLDSSGPGTGASPQMVRVNEEPVELWGGDALFRPLGDESAGSAVPGSGSDAPAAPVGSPGSDAALSPGSDHALSPGSDHALSSGSDPAAAPAHASGSVLAPAAVPATAPDTAAAVSAKDDNEENQAYYGHERQRERESTN</sequence>
<accession>A0AAQ3M224</accession>
<gene>
    <name evidence="4" type="ORF">R9X50_00235800</name>
</gene>
<keyword evidence="2" id="KW-0472">Membrane</keyword>
<evidence type="ECO:0000256" key="3">
    <source>
        <dbReference type="SAM" id="SignalP"/>
    </source>
</evidence>